<feature type="compositionally biased region" description="Polar residues" evidence="1">
    <location>
        <begin position="123"/>
        <end position="139"/>
    </location>
</feature>
<dbReference type="EMBL" id="MU853760">
    <property type="protein sequence ID" value="KAK3944258.1"/>
    <property type="molecule type" value="Genomic_DNA"/>
</dbReference>
<dbReference type="Gene3D" id="3.30.70.330">
    <property type="match status" value="2"/>
</dbReference>
<keyword evidence="3" id="KW-1185">Reference proteome</keyword>
<reference evidence="3" key="1">
    <citation type="journal article" date="2023" name="Mol. Phylogenet. Evol.">
        <title>Genome-scale phylogeny and comparative genomics of the fungal order Sordariales.</title>
        <authorList>
            <person name="Hensen N."/>
            <person name="Bonometti L."/>
            <person name="Westerberg I."/>
            <person name="Brannstrom I.O."/>
            <person name="Guillou S."/>
            <person name="Cros-Aarteil S."/>
            <person name="Calhoun S."/>
            <person name="Haridas S."/>
            <person name="Kuo A."/>
            <person name="Mondo S."/>
            <person name="Pangilinan J."/>
            <person name="Riley R."/>
            <person name="LaButti K."/>
            <person name="Andreopoulos B."/>
            <person name="Lipzen A."/>
            <person name="Chen C."/>
            <person name="Yan M."/>
            <person name="Daum C."/>
            <person name="Ng V."/>
            <person name="Clum A."/>
            <person name="Steindorff A."/>
            <person name="Ohm R.A."/>
            <person name="Martin F."/>
            <person name="Silar P."/>
            <person name="Natvig D.O."/>
            <person name="Lalanne C."/>
            <person name="Gautier V."/>
            <person name="Ament-Velasquez S.L."/>
            <person name="Kruys A."/>
            <person name="Hutchinson M.I."/>
            <person name="Powell A.J."/>
            <person name="Barry K."/>
            <person name="Miller A.N."/>
            <person name="Grigoriev I.V."/>
            <person name="Debuchy R."/>
            <person name="Gladieux P."/>
            <person name="Hiltunen Thoren M."/>
            <person name="Johannesson H."/>
        </authorList>
    </citation>
    <scope>NUCLEOTIDE SEQUENCE [LARGE SCALE GENOMIC DNA]</scope>
    <source>
        <strain evidence="3">CBS 340.73</strain>
    </source>
</reference>
<evidence type="ECO:0008006" key="4">
    <source>
        <dbReference type="Google" id="ProtNLM"/>
    </source>
</evidence>
<sequence>MASLGSSTVTIERAYFDILVRRAQAYTEQLNNNGQPPAGTLCIPQSKYDQLTLNAKKYENLCRNLFRGGLDHSTVNFLSLEDAAMLAGPQLAPPPPETSFTSATSDGGAPLRTSPPTPAPNLPDQTRSTFAGNRYTTASGGIGTGDYSSPRAIPRHRGQPAWMTDDVEEDDNTSCGGSIPDDEPVSPKAVAKGKSQRPATERECMRTLHLSNLAEGTTHSDIIDVVRGGILLDVFIRSSERSASVSFAYAEDAQGFFNYVRKHDLYIRNKRIEVKWSDFQFVLPGQVAAKIRQGATRNLVIRRCDAKHTEQSIREDLDHIHNLSVVKVEFIGGDCFISLNSIHNAIYAQMCMMSRAKYKSSKIEWGPDECSQSYERLPPRQRKEPPPPPRKVSSATNRFQLLNIEDDDEEDSALPRAIAV</sequence>
<dbReference type="AlphaFoldDB" id="A0AAN6NHM4"/>
<dbReference type="GO" id="GO:0003676">
    <property type="term" value="F:nucleic acid binding"/>
    <property type="evidence" value="ECO:0007669"/>
    <property type="project" value="InterPro"/>
</dbReference>
<dbReference type="CDD" id="cd12261">
    <property type="entry name" value="RRM1_3_MRN1"/>
    <property type="match status" value="1"/>
</dbReference>
<gene>
    <name evidence="2" type="ORF">QBC46DRAFT_172450</name>
</gene>
<dbReference type="InterPro" id="IPR035979">
    <property type="entry name" value="RBD_domain_sf"/>
</dbReference>
<protein>
    <recommendedName>
        <fullName evidence="4">Negative regulator of differentiation 1</fullName>
    </recommendedName>
</protein>
<dbReference type="Proteomes" id="UP001303473">
    <property type="component" value="Unassembled WGS sequence"/>
</dbReference>
<proteinExistence type="predicted"/>
<evidence type="ECO:0000256" key="1">
    <source>
        <dbReference type="SAM" id="MobiDB-lite"/>
    </source>
</evidence>
<evidence type="ECO:0000313" key="3">
    <source>
        <dbReference type="Proteomes" id="UP001303473"/>
    </source>
</evidence>
<name>A0AAN6NHM4_9PEZI</name>
<dbReference type="SUPFAM" id="SSF54928">
    <property type="entry name" value="RNA-binding domain, RBD"/>
    <property type="match status" value="1"/>
</dbReference>
<accession>A0AAN6NHM4</accession>
<comment type="caution">
    <text evidence="2">The sequence shown here is derived from an EMBL/GenBank/DDBJ whole genome shotgun (WGS) entry which is preliminary data.</text>
</comment>
<feature type="region of interest" description="Disordered" evidence="1">
    <location>
        <begin position="88"/>
        <end position="200"/>
    </location>
</feature>
<feature type="region of interest" description="Disordered" evidence="1">
    <location>
        <begin position="369"/>
        <end position="420"/>
    </location>
</feature>
<dbReference type="InterPro" id="IPR012677">
    <property type="entry name" value="Nucleotide-bd_a/b_plait_sf"/>
</dbReference>
<organism evidence="2 3">
    <name type="scientific">Diplogelasinospora grovesii</name>
    <dbReference type="NCBI Taxonomy" id="303347"/>
    <lineage>
        <taxon>Eukaryota</taxon>
        <taxon>Fungi</taxon>
        <taxon>Dikarya</taxon>
        <taxon>Ascomycota</taxon>
        <taxon>Pezizomycotina</taxon>
        <taxon>Sordariomycetes</taxon>
        <taxon>Sordariomycetidae</taxon>
        <taxon>Sordariales</taxon>
        <taxon>Diplogelasinosporaceae</taxon>
        <taxon>Diplogelasinospora</taxon>
    </lineage>
</organism>
<evidence type="ECO:0000313" key="2">
    <source>
        <dbReference type="EMBL" id="KAK3944258.1"/>
    </source>
</evidence>